<feature type="compositionally biased region" description="Low complexity" evidence="1">
    <location>
        <begin position="243"/>
        <end position="252"/>
    </location>
</feature>
<dbReference type="EMBL" id="JAGPYM010000005">
    <property type="protein sequence ID" value="KAH6894478.1"/>
    <property type="molecule type" value="Genomic_DNA"/>
</dbReference>
<feature type="region of interest" description="Disordered" evidence="1">
    <location>
        <begin position="1"/>
        <end position="121"/>
    </location>
</feature>
<evidence type="ECO:0000313" key="2">
    <source>
        <dbReference type="EMBL" id="KAH6894478.1"/>
    </source>
</evidence>
<feature type="compositionally biased region" description="Polar residues" evidence="1">
    <location>
        <begin position="207"/>
        <end position="218"/>
    </location>
</feature>
<keyword evidence="3" id="KW-1185">Reference proteome</keyword>
<organism evidence="2 3">
    <name type="scientific">Thelonectria olida</name>
    <dbReference type="NCBI Taxonomy" id="1576542"/>
    <lineage>
        <taxon>Eukaryota</taxon>
        <taxon>Fungi</taxon>
        <taxon>Dikarya</taxon>
        <taxon>Ascomycota</taxon>
        <taxon>Pezizomycotina</taxon>
        <taxon>Sordariomycetes</taxon>
        <taxon>Hypocreomycetidae</taxon>
        <taxon>Hypocreales</taxon>
        <taxon>Nectriaceae</taxon>
        <taxon>Thelonectria</taxon>
    </lineage>
</organism>
<feature type="compositionally biased region" description="Low complexity" evidence="1">
    <location>
        <begin position="88"/>
        <end position="102"/>
    </location>
</feature>
<gene>
    <name evidence="2" type="ORF">B0T10DRAFT_252736</name>
</gene>
<sequence>MSYPSPRTPGSTPIHDYESVYTRMSSATPTPSPRPTWAETTPRRPATRAAHGRFNSYSQSGDFSPRPPKDSPRYNSNGQYSTADVSPKHSSSSQRPSVSSPRSSKRDRRSSFTYVRASTPYGESDEDEIIEALGHTYVLPAQSRSKHHHQRRSSFYSRDLDGGWYTNVDDYLQGAQTAALYEDYYGREQPQQQQPVYQQPPHPRPPTSFSHNRRSSTAVPPQRPQTVRPPSSSRAKPPPPQQQPQSPAAPKATDADARKHRIPTGYSLKNWDPTEEPILLLGSVFDANSLGKWIYDWTVYHQGPATPISDMAGELWLLLIQLAGKVKRAEEIVGQVRSAENRDLVDEFIEGGERLTEKLRSLLKACEAPMLKAAKRKQSGLGKNAGVEFVETLFGRDRELAKTEKFMQNVRLFNLRFDANCEEILRNPTK</sequence>
<evidence type="ECO:0000313" key="3">
    <source>
        <dbReference type="Proteomes" id="UP000777438"/>
    </source>
</evidence>
<dbReference type="OrthoDB" id="5398854at2759"/>
<evidence type="ECO:0000256" key="1">
    <source>
        <dbReference type="SAM" id="MobiDB-lite"/>
    </source>
</evidence>
<feature type="compositionally biased region" description="Polar residues" evidence="1">
    <location>
        <begin position="73"/>
        <end position="84"/>
    </location>
</feature>
<dbReference type="AlphaFoldDB" id="A0A9P8WBH0"/>
<name>A0A9P8WBH0_9HYPO</name>
<reference evidence="2 3" key="1">
    <citation type="journal article" date="2021" name="Nat. Commun.">
        <title>Genetic determinants of endophytism in the Arabidopsis root mycobiome.</title>
        <authorList>
            <person name="Mesny F."/>
            <person name="Miyauchi S."/>
            <person name="Thiergart T."/>
            <person name="Pickel B."/>
            <person name="Atanasova L."/>
            <person name="Karlsson M."/>
            <person name="Huettel B."/>
            <person name="Barry K.W."/>
            <person name="Haridas S."/>
            <person name="Chen C."/>
            <person name="Bauer D."/>
            <person name="Andreopoulos W."/>
            <person name="Pangilinan J."/>
            <person name="LaButti K."/>
            <person name="Riley R."/>
            <person name="Lipzen A."/>
            <person name="Clum A."/>
            <person name="Drula E."/>
            <person name="Henrissat B."/>
            <person name="Kohler A."/>
            <person name="Grigoriev I.V."/>
            <person name="Martin F.M."/>
            <person name="Hacquard S."/>
        </authorList>
    </citation>
    <scope>NUCLEOTIDE SEQUENCE [LARGE SCALE GENOMIC DNA]</scope>
    <source>
        <strain evidence="2 3">MPI-CAGE-CH-0241</strain>
    </source>
</reference>
<evidence type="ECO:0008006" key="4">
    <source>
        <dbReference type="Google" id="ProtNLM"/>
    </source>
</evidence>
<feature type="region of interest" description="Disordered" evidence="1">
    <location>
        <begin position="188"/>
        <end position="257"/>
    </location>
</feature>
<feature type="compositionally biased region" description="Low complexity" evidence="1">
    <location>
        <begin position="224"/>
        <end position="235"/>
    </location>
</feature>
<dbReference type="Proteomes" id="UP000777438">
    <property type="component" value="Unassembled WGS sequence"/>
</dbReference>
<protein>
    <recommendedName>
        <fullName evidence="4">Vegetative cell wall protein gp1</fullName>
    </recommendedName>
</protein>
<proteinExistence type="predicted"/>
<feature type="region of interest" description="Disordered" evidence="1">
    <location>
        <begin position="142"/>
        <end position="163"/>
    </location>
</feature>
<accession>A0A9P8WBH0</accession>
<comment type="caution">
    <text evidence="2">The sequence shown here is derived from an EMBL/GenBank/DDBJ whole genome shotgun (WGS) entry which is preliminary data.</text>
</comment>